<reference evidence="2" key="1">
    <citation type="submission" date="2018-12" db="EMBL/GenBank/DDBJ databases">
        <title>Tengunoibacter tsumagoiensis gen. nov., sp. nov., Dictyobacter kobayashii sp. nov., D. alpinus sp. nov., and D. joshuensis sp. nov. and description of Dictyobacteraceae fam. nov. within the order Ktedonobacterales isolated from Tengu-no-mugimeshi.</title>
        <authorList>
            <person name="Wang C.M."/>
            <person name="Zheng Y."/>
            <person name="Sakai Y."/>
            <person name="Toyoda A."/>
            <person name="Minakuchi Y."/>
            <person name="Abe K."/>
            <person name="Yokota A."/>
            <person name="Yabe S."/>
        </authorList>
    </citation>
    <scope>NUCLEOTIDE SEQUENCE [LARGE SCALE GENOMIC DNA]</scope>
    <source>
        <strain evidence="2">S-27</strain>
    </source>
</reference>
<dbReference type="Proteomes" id="UP000287224">
    <property type="component" value="Unassembled WGS sequence"/>
</dbReference>
<keyword evidence="2" id="KW-1185">Reference proteome</keyword>
<evidence type="ECO:0000313" key="2">
    <source>
        <dbReference type="Proteomes" id="UP000287224"/>
    </source>
</evidence>
<dbReference type="AlphaFoldDB" id="A0A401ZTD2"/>
<dbReference type="RefSeq" id="WP_235845961.1">
    <property type="nucleotide sequence ID" value="NZ_BIFQ01000002.1"/>
</dbReference>
<comment type="caution">
    <text evidence="1">The sequence shown here is derived from an EMBL/GenBank/DDBJ whole genome shotgun (WGS) entry which is preliminary data.</text>
</comment>
<organism evidence="1 2">
    <name type="scientific">Dictyobacter aurantiacus</name>
    <dbReference type="NCBI Taxonomy" id="1936993"/>
    <lineage>
        <taxon>Bacteria</taxon>
        <taxon>Bacillati</taxon>
        <taxon>Chloroflexota</taxon>
        <taxon>Ktedonobacteria</taxon>
        <taxon>Ktedonobacterales</taxon>
        <taxon>Dictyobacteraceae</taxon>
        <taxon>Dictyobacter</taxon>
    </lineage>
</organism>
<protein>
    <submittedName>
        <fullName evidence="1">Uncharacterized protein</fullName>
    </submittedName>
</protein>
<sequence>MMMKPMHYRIHIQGYLDLEWQDWLHGLTITHCEERETVLSGPLADQAALHGILTQLYDLGLPLLAVNTVPPDDQS</sequence>
<accession>A0A401ZTD2</accession>
<evidence type="ECO:0000313" key="1">
    <source>
        <dbReference type="EMBL" id="GCE10056.1"/>
    </source>
</evidence>
<name>A0A401ZTD2_9CHLR</name>
<gene>
    <name evidence="1" type="ORF">KDAU_73850</name>
</gene>
<proteinExistence type="predicted"/>
<dbReference type="EMBL" id="BIFQ01000002">
    <property type="protein sequence ID" value="GCE10056.1"/>
    <property type="molecule type" value="Genomic_DNA"/>
</dbReference>